<evidence type="ECO:0008006" key="4">
    <source>
        <dbReference type="Google" id="ProtNLM"/>
    </source>
</evidence>
<protein>
    <recommendedName>
        <fullName evidence="4">Phage tail assembly chaperone</fullName>
    </recommendedName>
</protein>
<reference evidence="2 3" key="1">
    <citation type="submission" date="2013-09" db="EMBL/GenBank/DDBJ databases">
        <title>Whole genome shotgun sequence of Novosphingobium tardaugens NBRC 16725.</title>
        <authorList>
            <person name="Isaki S."/>
            <person name="Hosoyama A."/>
            <person name="Tsuchikane K."/>
            <person name="Katsumata H."/>
            <person name="Ando Y."/>
            <person name="Yamazaki S."/>
            <person name="Fujita N."/>
        </authorList>
    </citation>
    <scope>NUCLEOTIDE SEQUENCE [LARGE SCALE GENOMIC DNA]</scope>
    <source>
        <strain evidence="2 3">NBRC 16725</strain>
    </source>
</reference>
<gene>
    <name evidence="2" type="ORF">NT2_05_00180</name>
</gene>
<dbReference type="InterPro" id="IPR019056">
    <property type="entry name" value="Phage_TAC_6"/>
</dbReference>
<feature type="compositionally biased region" description="Basic and acidic residues" evidence="1">
    <location>
        <begin position="54"/>
        <end position="68"/>
    </location>
</feature>
<dbReference type="Pfam" id="PF09550">
    <property type="entry name" value="Phage_TAC_6"/>
    <property type="match status" value="1"/>
</dbReference>
<comment type="caution">
    <text evidence="2">The sequence shown here is derived from an EMBL/GenBank/DDBJ whole genome shotgun (WGS) entry which is preliminary data.</text>
</comment>
<dbReference type="AlphaFoldDB" id="U2YL52"/>
<evidence type="ECO:0000256" key="1">
    <source>
        <dbReference type="SAM" id="MobiDB-lite"/>
    </source>
</evidence>
<sequence>MNARFAEGALRLSGLVMRMQGWSPEAFWQATPAELAALFAPAADAPPTPLTRTDLTRLMESDHDRQSD</sequence>
<proteinExistence type="predicted"/>
<dbReference type="EMBL" id="BASZ01000005">
    <property type="protein sequence ID" value="GAD49097.1"/>
    <property type="molecule type" value="Genomic_DNA"/>
</dbReference>
<dbReference type="KEGG" id="ntd:EGO55_11295"/>
<keyword evidence="3" id="KW-1185">Reference proteome</keyword>
<accession>U2YL52</accession>
<organism evidence="2 3">
    <name type="scientific">Caenibius tardaugens NBRC 16725</name>
    <dbReference type="NCBI Taxonomy" id="1219035"/>
    <lineage>
        <taxon>Bacteria</taxon>
        <taxon>Pseudomonadati</taxon>
        <taxon>Pseudomonadota</taxon>
        <taxon>Alphaproteobacteria</taxon>
        <taxon>Sphingomonadales</taxon>
        <taxon>Erythrobacteraceae</taxon>
        <taxon>Caenibius</taxon>
    </lineage>
</organism>
<evidence type="ECO:0000313" key="3">
    <source>
        <dbReference type="Proteomes" id="UP000016568"/>
    </source>
</evidence>
<dbReference type="RefSeq" id="WP_021690004.1">
    <property type="nucleotide sequence ID" value="NZ_BASZ01000005.1"/>
</dbReference>
<name>U2YL52_9SPHN</name>
<feature type="region of interest" description="Disordered" evidence="1">
    <location>
        <begin position="43"/>
        <end position="68"/>
    </location>
</feature>
<evidence type="ECO:0000313" key="2">
    <source>
        <dbReference type="EMBL" id="GAD49097.1"/>
    </source>
</evidence>
<dbReference type="Proteomes" id="UP000016568">
    <property type="component" value="Unassembled WGS sequence"/>
</dbReference>